<organism evidence="5 6">
    <name type="scientific">Mesotoga infera</name>
    <dbReference type="NCBI Taxonomy" id="1236046"/>
    <lineage>
        <taxon>Bacteria</taxon>
        <taxon>Thermotogati</taxon>
        <taxon>Thermotogota</taxon>
        <taxon>Thermotogae</taxon>
        <taxon>Kosmotogales</taxon>
        <taxon>Kosmotogaceae</taxon>
        <taxon>Mesotoga</taxon>
    </lineage>
</organism>
<dbReference type="InterPro" id="IPR000524">
    <property type="entry name" value="Tscrpt_reg_HTH_GntR"/>
</dbReference>
<dbReference type="Pfam" id="PF00392">
    <property type="entry name" value="GntR"/>
    <property type="match status" value="1"/>
</dbReference>
<dbReference type="GO" id="GO:0003700">
    <property type="term" value="F:DNA-binding transcription factor activity"/>
    <property type="evidence" value="ECO:0007669"/>
    <property type="project" value="InterPro"/>
</dbReference>
<protein>
    <submittedName>
        <fullName evidence="5">Transcriptional regulator</fullName>
    </submittedName>
</protein>
<evidence type="ECO:0000259" key="4">
    <source>
        <dbReference type="PROSITE" id="PS50949"/>
    </source>
</evidence>
<dbReference type="PANTHER" id="PTHR44846:SF1">
    <property type="entry name" value="MANNOSYL-D-GLYCERATE TRANSPORT_METABOLISM SYSTEM REPRESSOR MNGR-RELATED"/>
    <property type="match status" value="1"/>
</dbReference>
<evidence type="ECO:0000256" key="1">
    <source>
        <dbReference type="ARBA" id="ARBA00023015"/>
    </source>
</evidence>
<dbReference type="GO" id="GO:0045892">
    <property type="term" value="P:negative regulation of DNA-templated transcription"/>
    <property type="evidence" value="ECO:0007669"/>
    <property type="project" value="TreeGrafter"/>
</dbReference>
<dbReference type="SUPFAM" id="SSF64288">
    <property type="entry name" value="Chorismate lyase-like"/>
    <property type="match status" value="1"/>
</dbReference>
<evidence type="ECO:0000256" key="2">
    <source>
        <dbReference type="ARBA" id="ARBA00023125"/>
    </source>
</evidence>
<gene>
    <name evidence="5" type="ORF">XE02_0508</name>
</gene>
<accession>A0A124G1F2</accession>
<dbReference type="InterPro" id="IPR028978">
    <property type="entry name" value="Chorismate_lyase_/UTRA_dom_sf"/>
</dbReference>
<dbReference type="InterPro" id="IPR011663">
    <property type="entry name" value="UTRA"/>
</dbReference>
<name>A0A124G1F2_9BACT</name>
<dbReference type="Proteomes" id="UP000055014">
    <property type="component" value="Unassembled WGS sequence"/>
</dbReference>
<sequence length="238" mass="26958">MIPIYLEIRNYMIKQIENGFLVPGDRIPSERELVDLFKVSRMTVRHAIDQLVNDGVLVRMVGKGTYVSSERLATALNVLNSFSEDIIATGHKPSAKLLSVERIQISDTICNLLSIDCGHDVIKVERLRLVDDLEMALTTSFFPVSRALPIEEIDFNSTSIYGQIESLGLRIEKASETVSAEAADKRIAGFLRVKENAPLLKIVRLTFISNNVPIEYMEGLFRPDRYVISQELYRQEVR</sequence>
<dbReference type="SMART" id="SM00866">
    <property type="entry name" value="UTRA"/>
    <property type="match status" value="1"/>
</dbReference>
<dbReference type="Gene3D" id="3.40.1410.10">
    <property type="entry name" value="Chorismate lyase-like"/>
    <property type="match status" value="1"/>
</dbReference>
<dbReference type="PANTHER" id="PTHR44846">
    <property type="entry name" value="MANNOSYL-D-GLYCERATE TRANSPORT/METABOLISM SYSTEM REPRESSOR MNGR-RELATED"/>
    <property type="match status" value="1"/>
</dbReference>
<dbReference type="PRINTS" id="PR00035">
    <property type="entry name" value="HTHGNTR"/>
</dbReference>
<dbReference type="InterPro" id="IPR036388">
    <property type="entry name" value="WH-like_DNA-bd_sf"/>
</dbReference>
<reference evidence="6" key="1">
    <citation type="journal article" date="2015" name="MBio">
        <title>Genome-Resolved Metagenomic Analysis Reveals Roles for Candidate Phyla and Other Microbial Community Members in Biogeochemical Transformations in Oil Reservoirs.</title>
        <authorList>
            <person name="Hu P."/>
            <person name="Tom L."/>
            <person name="Singh A."/>
            <person name="Thomas B.C."/>
            <person name="Baker B.J."/>
            <person name="Piceno Y.M."/>
            <person name="Andersen G.L."/>
            <person name="Banfield J.F."/>
        </authorList>
    </citation>
    <scope>NUCLEOTIDE SEQUENCE [LARGE SCALE GENOMIC DNA]</scope>
</reference>
<evidence type="ECO:0000313" key="6">
    <source>
        <dbReference type="Proteomes" id="UP000055014"/>
    </source>
</evidence>
<dbReference type="SMART" id="SM00345">
    <property type="entry name" value="HTH_GNTR"/>
    <property type="match status" value="1"/>
</dbReference>
<evidence type="ECO:0000256" key="3">
    <source>
        <dbReference type="ARBA" id="ARBA00023163"/>
    </source>
</evidence>
<dbReference type="InterPro" id="IPR036390">
    <property type="entry name" value="WH_DNA-bd_sf"/>
</dbReference>
<dbReference type="FunFam" id="1.10.10.10:FF:000079">
    <property type="entry name" value="GntR family transcriptional regulator"/>
    <property type="match status" value="1"/>
</dbReference>
<dbReference type="Gene3D" id="1.10.10.10">
    <property type="entry name" value="Winged helix-like DNA-binding domain superfamily/Winged helix DNA-binding domain"/>
    <property type="match status" value="1"/>
</dbReference>
<keyword evidence="2" id="KW-0238">DNA-binding</keyword>
<dbReference type="PATRIC" id="fig|1236046.5.peg.1772"/>
<dbReference type="CDD" id="cd07377">
    <property type="entry name" value="WHTH_GntR"/>
    <property type="match status" value="1"/>
</dbReference>
<feature type="domain" description="HTH gntR-type" evidence="4">
    <location>
        <begin position="2"/>
        <end position="70"/>
    </location>
</feature>
<dbReference type="PROSITE" id="PS50949">
    <property type="entry name" value="HTH_GNTR"/>
    <property type="match status" value="1"/>
</dbReference>
<dbReference type="InterPro" id="IPR050679">
    <property type="entry name" value="Bact_HTH_transcr_reg"/>
</dbReference>
<evidence type="ECO:0000313" key="5">
    <source>
        <dbReference type="EMBL" id="KUK90505.1"/>
    </source>
</evidence>
<dbReference type="Pfam" id="PF07702">
    <property type="entry name" value="UTRA"/>
    <property type="match status" value="1"/>
</dbReference>
<comment type="caution">
    <text evidence="5">The sequence shown here is derived from an EMBL/GenBank/DDBJ whole genome shotgun (WGS) entry which is preliminary data.</text>
</comment>
<keyword evidence="3" id="KW-0804">Transcription</keyword>
<dbReference type="GO" id="GO:0003677">
    <property type="term" value="F:DNA binding"/>
    <property type="evidence" value="ECO:0007669"/>
    <property type="project" value="UniProtKB-KW"/>
</dbReference>
<proteinExistence type="predicted"/>
<dbReference type="SUPFAM" id="SSF46785">
    <property type="entry name" value="Winged helix' DNA-binding domain"/>
    <property type="match status" value="1"/>
</dbReference>
<keyword evidence="1" id="KW-0805">Transcription regulation</keyword>
<dbReference type="EMBL" id="LGGW01000031">
    <property type="protein sequence ID" value="KUK90505.1"/>
    <property type="molecule type" value="Genomic_DNA"/>
</dbReference>
<dbReference type="AlphaFoldDB" id="A0A124G1F2"/>